<dbReference type="Proteomes" id="UP000004291">
    <property type="component" value="Chromosome"/>
</dbReference>
<dbReference type="InterPro" id="IPR036388">
    <property type="entry name" value="WH-like_DNA-bd_sf"/>
</dbReference>
<feature type="domain" description="HTH marR-type" evidence="4">
    <location>
        <begin position="5"/>
        <end position="137"/>
    </location>
</feature>
<evidence type="ECO:0000256" key="1">
    <source>
        <dbReference type="ARBA" id="ARBA00023015"/>
    </source>
</evidence>
<organism evidence="5 6">
    <name type="scientific">Hoeflea phototrophica (strain DSM 17068 / NCIMB 14078 / DFL-43)</name>
    <dbReference type="NCBI Taxonomy" id="411684"/>
    <lineage>
        <taxon>Bacteria</taxon>
        <taxon>Pseudomonadati</taxon>
        <taxon>Pseudomonadota</taxon>
        <taxon>Alphaproteobacteria</taxon>
        <taxon>Hyphomicrobiales</taxon>
        <taxon>Rhizobiaceae</taxon>
        <taxon>Hoeflea</taxon>
    </lineage>
</organism>
<accession>A9D906</accession>
<dbReference type="SUPFAM" id="SSF46785">
    <property type="entry name" value="Winged helix' DNA-binding domain"/>
    <property type="match status" value="1"/>
</dbReference>
<dbReference type="PROSITE" id="PS50995">
    <property type="entry name" value="HTH_MARR_2"/>
    <property type="match status" value="1"/>
</dbReference>
<dbReference type="InterPro" id="IPR036390">
    <property type="entry name" value="WH_DNA-bd_sf"/>
</dbReference>
<reference evidence="5 6" key="1">
    <citation type="submission" date="2007-10" db="EMBL/GenBank/DDBJ databases">
        <authorList>
            <person name="Wagner-Dobler I."/>
            <person name="Ferriera S."/>
            <person name="Johnson J."/>
            <person name="Kravitz S."/>
            <person name="Beeson K."/>
            <person name="Sutton G."/>
            <person name="Rogers Y.-H."/>
            <person name="Friedman R."/>
            <person name="Frazier M."/>
            <person name="Venter J.C."/>
        </authorList>
    </citation>
    <scope>NUCLEOTIDE SEQUENCE [LARGE SCALE GENOMIC DNA]</scope>
    <source>
        <strain evidence="5 6">DFL-43</strain>
    </source>
</reference>
<dbReference type="PRINTS" id="PR00598">
    <property type="entry name" value="HTHMARR"/>
</dbReference>
<dbReference type="HOGENOM" id="CLU_083287_18_7_5"/>
<dbReference type="OrthoDB" id="511972at2"/>
<dbReference type="EMBL" id="ABIA03000002">
    <property type="protein sequence ID" value="EDQ32825.1"/>
    <property type="molecule type" value="Genomic_DNA"/>
</dbReference>
<evidence type="ECO:0000313" key="6">
    <source>
        <dbReference type="Proteomes" id="UP000004291"/>
    </source>
</evidence>
<dbReference type="RefSeq" id="WP_007197329.1">
    <property type="nucleotide sequence ID" value="NZ_CM002917.1"/>
</dbReference>
<dbReference type="PANTHER" id="PTHR42756">
    <property type="entry name" value="TRANSCRIPTIONAL REGULATOR, MARR"/>
    <property type="match status" value="1"/>
</dbReference>
<reference evidence="5 6" key="2">
    <citation type="submission" date="2012-06" db="EMBL/GenBank/DDBJ databases">
        <authorList>
            <person name="Fiebig A."/>
        </authorList>
    </citation>
    <scope>NUCLEOTIDE SEQUENCE [LARGE SCALE GENOMIC DNA]</scope>
    <source>
        <strain evidence="5 6">DFL-43</strain>
    </source>
</reference>
<evidence type="ECO:0000259" key="4">
    <source>
        <dbReference type="PROSITE" id="PS50995"/>
    </source>
</evidence>
<dbReference type="STRING" id="411684.HPDFL43_07749"/>
<keyword evidence="3" id="KW-0804">Transcription</keyword>
<dbReference type="Gene3D" id="1.10.10.10">
    <property type="entry name" value="Winged helix-like DNA-binding domain superfamily/Winged helix DNA-binding domain"/>
    <property type="match status" value="1"/>
</dbReference>
<gene>
    <name evidence="5" type="ORF">HPDFL43_07749</name>
</gene>
<dbReference type="GO" id="GO:0003677">
    <property type="term" value="F:DNA binding"/>
    <property type="evidence" value="ECO:0007669"/>
    <property type="project" value="UniProtKB-KW"/>
</dbReference>
<dbReference type="SMART" id="SM00347">
    <property type="entry name" value="HTH_MARR"/>
    <property type="match status" value="1"/>
</dbReference>
<evidence type="ECO:0000256" key="3">
    <source>
        <dbReference type="ARBA" id="ARBA00023163"/>
    </source>
</evidence>
<dbReference type="InterPro" id="IPR000835">
    <property type="entry name" value="HTH_MarR-typ"/>
</dbReference>
<keyword evidence="6" id="KW-1185">Reference proteome</keyword>
<protein>
    <submittedName>
        <fullName evidence="5">Transcriptional regulator</fullName>
    </submittedName>
</protein>
<dbReference type="PANTHER" id="PTHR42756:SF1">
    <property type="entry name" value="TRANSCRIPTIONAL REPRESSOR OF EMRAB OPERON"/>
    <property type="match status" value="1"/>
</dbReference>
<sequence length="151" mass="16532">MQDKQSSFGQTISHLARAYTTSLNARLQPLGLSQARYQVLSVLEADGEQTQRDLARRLGVEQATMANTLTRMTRDGLIVRKPHPDDGRAQLVALTQAARDLVAPAHQATKEADESLLENLPAAEHALFLSMLERLSNAITPGGSTQETQRD</sequence>
<dbReference type="AlphaFoldDB" id="A9D906"/>
<name>A9D906_HOEPD</name>
<keyword evidence="1" id="KW-0805">Transcription regulation</keyword>
<keyword evidence="2" id="KW-0238">DNA-binding</keyword>
<dbReference type="GO" id="GO:0003700">
    <property type="term" value="F:DNA-binding transcription factor activity"/>
    <property type="evidence" value="ECO:0007669"/>
    <property type="project" value="InterPro"/>
</dbReference>
<comment type="caution">
    <text evidence="5">The sequence shown here is derived from an EMBL/GenBank/DDBJ whole genome shotgun (WGS) entry which is preliminary data.</text>
</comment>
<evidence type="ECO:0000256" key="2">
    <source>
        <dbReference type="ARBA" id="ARBA00023125"/>
    </source>
</evidence>
<dbReference type="Pfam" id="PF12802">
    <property type="entry name" value="MarR_2"/>
    <property type="match status" value="1"/>
</dbReference>
<proteinExistence type="predicted"/>
<evidence type="ECO:0000313" key="5">
    <source>
        <dbReference type="EMBL" id="EDQ32825.1"/>
    </source>
</evidence>
<dbReference type="eggNOG" id="COG1846">
    <property type="taxonomic scope" value="Bacteria"/>
</dbReference>